<sequence>MWQSKKVTLWGQPGARIPTPLFPGPGMEDLPAPLPASASCTSRVSSVTQSWVPSCLPHWRAGPWLRPLPLRPQCLEQHQARGVVNPRLLSKQTKGFVRHADSAQNLRRKDAQHLEAQLFLLSAQQPKVTLPHDRACP</sequence>
<organism evidence="1 2">
    <name type="scientific">Rhinolophus ferrumequinum</name>
    <name type="common">Greater horseshoe bat</name>
    <dbReference type="NCBI Taxonomy" id="59479"/>
    <lineage>
        <taxon>Eukaryota</taxon>
        <taxon>Metazoa</taxon>
        <taxon>Chordata</taxon>
        <taxon>Craniata</taxon>
        <taxon>Vertebrata</taxon>
        <taxon>Euteleostomi</taxon>
        <taxon>Mammalia</taxon>
        <taxon>Eutheria</taxon>
        <taxon>Laurasiatheria</taxon>
        <taxon>Chiroptera</taxon>
        <taxon>Yinpterochiroptera</taxon>
        <taxon>Rhinolophoidea</taxon>
        <taxon>Rhinolophidae</taxon>
        <taxon>Rhinolophinae</taxon>
        <taxon>Rhinolophus</taxon>
    </lineage>
</organism>
<gene>
    <name evidence="1" type="ORF">mRhiFer1_008874</name>
</gene>
<protein>
    <submittedName>
        <fullName evidence="1">Uncharacterized protein</fullName>
    </submittedName>
</protein>
<dbReference type="AlphaFoldDB" id="A0A7J8AG75"/>
<reference evidence="1 2" key="1">
    <citation type="journal article" date="2020" name="Nature">
        <title>Six reference-quality genomes reveal evolution of bat adaptations.</title>
        <authorList>
            <person name="Jebb D."/>
            <person name="Huang Z."/>
            <person name="Pippel M."/>
            <person name="Hughes G.M."/>
            <person name="Lavrichenko K."/>
            <person name="Devanna P."/>
            <person name="Winkler S."/>
            <person name="Jermiin L.S."/>
            <person name="Skirmuntt E.C."/>
            <person name="Katzourakis A."/>
            <person name="Burkitt-Gray L."/>
            <person name="Ray D.A."/>
            <person name="Sullivan K.A.M."/>
            <person name="Roscito J.G."/>
            <person name="Kirilenko B.M."/>
            <person name="Davalos L.M."/>
            <person name="Corthals A.P."/>
            <person name="Power M.L."/>
            <person name="Jones G."/>
            <person name="Ransome R.D."/>
            <person name="Dechmann D.K.N."/>
            <person name="Locatelli A.G."/>
            <person name="Puechmaille S.J."/>
            <person name="Fedrigo O."/>
            <person name="Jarvis E.D."/>
            <person name="Hiller M."/>
            <person name="Vernes S.C."/>
            <person name="Myers E.W."/>
            <person name="Teeling E.C."/>
        </authorList>
    </citation>
    <scope>NUCLEOTIDE SEQUENCE [LARGE SCALE GENOMIC DNA]</scope>
    <source>
        <strain evidence="1">MRhiFer1</strain>
        <tissue evidence="1">Lung</tissue>
    </source>
</reference>
<dbReference type="EMBL" id="JACAGC010000002">
    <property type="protein sequence ID" value="KAF6385050.1"/>
    <property type="molecule type" value="Genomic_DNA"/>
</dbReference>
<proteinExistence type="predicted"/>
<evidence type="ECO:0000313" key="2">
    <source>
        <dbReference type="Proteomes" id="UP000585614"/>
    </source>
</evidence>
<dbReference type="Proteomes" id="UP000585614">
    <property type="component" value="Unassembled WGS sequence"/>
</dbReference>
<accession>A0A7J8AG75</accession>
<comment type="caution">
    <text evidence="1">The sequence shown here is derived from an EMBL/GenBank/DDBJ whole genome shotgun (WGS) entry which is preliminary data.</text>
</comment>
<name>A0A7J8AG75_RHIFE</name>
<evidence type="ECO:0000313" key="1">
    <source>
        <dbReference type="EMBL" id="KAF6385050.1"/>
    </source>
</evidence>